<dbReference type="Pfam" id="PF13302">
    <property type="entry name" value="Acetyltransf_3"/>
    <property type="match status" value="1"/>
</dbReference>
<dbReference type="InterPro" id="IPR000182">
    <property type="entry name" value="GNAT_dom"/>
</dbReference>
<dbReference type="SUPFAM" id="SSF55729">
    <property type="entry name" value="Acyl-CoA N-acyltransferases (Nat)"/>
    <property type="match status" value="1"/>
</dbReference>
<dbReference type="GO" id="GO:0016747">
    <property type="term" value="F:acyltransferase activity, transferring groups other than amino-acyl groups"/>
    <property type="evidence" value="ECO:0007669"/>
    <property type="project" value="InterPro"/>
</dbReference>
<dbReference type="EMBL" id="QJJK01000005">
    <property type="protein sequence ID" value="PXW58725.1"/>
    <property type="molecule type" value="Genomic_DNA"/>
</dbReference>
<dbReference type="Proteomes" id="UP000248021">
    <property type="component" value="Unassembled WGS sequence"/>
</dbReference>
<sequence>MLDHAIKTQRALIRPVVAADAEALHAALTWDVVRQLSRVSWPLTLDQVQEFARKAEEETRSGTGWHHAVVVDGTPAGVMSIKPHHGAMNLGYWLAETHWGKGLATEVASAYVADFFAASSDMHLTSGAFSDNEASLRVQEKLGFVVVGEGLLESQALKRQRPHRDTMLGRARWSEGAIAA</sequence>
<keyword evidence="2" id="KW-0808">Transferase</keyword>
<keyword evidence="3" id="KW-1185">Reference proteome</keyword>
<proteinExistence type="predicted"/>
<dbReference type="OrthoDB" id="9804153at2"/>
<comment type="caution">
    <text evidence="2">The sequence shown here is derived from an EMBL/GenBank/DDBJ whole genome shotgun (WGS) entry which is preliminary data.</text>
</comment>
<dbReference type="PROSITE" id="PS51186">
    <property type="entry name" value="GNAT"/>
    <property type="match status" value="1"/>
</dbReference>
<dbReference type="InterPro" id="IPR016181">
    <property type="entry name" value="Acyl_CoA_acyltransferase"/>
</dbReference>
<evidence type="ECO:0000259" key="1">
    <source>
        <dbReference type="PROSITE" id="PS51186"/>
    </source>
</evidence>
<evidence type="ECO:0000313" key="2">
    <source>
        <dbReference type="EMBL" id="PXW58725.1"/>
    </source>
</evidence>
<reference evidence="2 3" key="1">
    <citation type="submission" date="2018-05" db="EMBL/GenBank/DDBJ databases">
        <title>Genomic Encyclopedia of Type Strains, Phase IV (KMG-IV): sequencing the most valuable type-strain genomes for metagenomic binning, comparative biology and taxonomic classification.</title>
        <authorList>
            <person name="Goeker M."/>
        </authorList>
    </citation>
    <scope>NUCLEOTIDE SEQUENCE [LARGE SCALE GENOMIC DNA]</scope>
    <source>
        <strain evidence="2 3">DSM 6462</strain>
    </source>
</reference>
<name>A0A2V3U6P1_9HYPH</name>
<dbReference type="Gene3D" id="3.40.630.30">
    <property type="match status" value="1"/>
</dbReference>
<evidence type="ECO:0000313" key="3">
    <source>
        <dbReference type="Proteomes" id="UP000248021"/>
    </source>
</evidence>
<dbReference type="PANTHER" id="PTHR43792">
    <property type="entry name" value="GNAT FAMILY, PUTATIVE (AFU_ORTHOLOGUE AFUA_3G00765)-RELATED-RELATED"/>
    <property type="match status" value="1"/>
</dbReference>
<gene>
    <name evidence="2" type="ORF">C7450_10572</name>
</gene>
<accession>A0A2V3U6P1</accession>
<dbReference type="InterPro" id="IPR051531">
    <property type="entry name" value="N-acetyltransferase"/>
</dbReference>
<organism evidence="2 3">
    <name type="scientific">Chelatococcus asaccharovorans</name>
    <dbReference type="NCBI Taxonomy" id="28210"/>
    <lineage>
        <taxon>Bacteria</taxon>
        <taxon>Pseudomonadati</taxon>
        <taxon>Pseudomonadota</taxon>
        <taxon>Alphaproteobacteria</taxon>
        <taxon>Hyphomicrobiales</taxon>
        <taxon>Chelatococcaceae</taxon>
        <taxon>Chelatococcus</taxon>
    </lineage>
</organism>
<feature type="domain" description="N-acetyltransferase" evidence="1">
    <location>
        <begin position="11"/>
        <end position="173"/>
    </location>
</feature>
<dbReference type="RefSeq" id="WP_110374815.1">
    <property type="nucleotide sequence ID" value="NZ_JAHBRY010000001.1"/>
</dbReference>
<protein>
    <submittedName>
        <fullName evidence="2">RimJ/RimL family protein N-acetyltransferase</fullName>
    </submittedName>
</protein>
<dbReference type="AlphaFoldDB" id="A0A2V3U6P1"/>